<organism evidence="11 12">
    <name type="scientific">Owenia fusiformis</name>
    <name type="common">Polychaete worm</name>
    <dbReference type="NCBI Taxonomy" id="6347"/>
    <lineage>
        <taxon>Eukaryota</taxon>
        <taxon>Metazoa</taxon>
        <taxon>Spiralia</taxon>
        <taxon>Lophotrochozoa</taxon>
        <taxon>Annelida</taxon>
        <taxon>Polychaeta</taxon>
        <taxon>Sedentaria</taxon>
        <taxon>Canalipalpata</taxon>
        <taxon>Sabellida</taxon>
        <taxon>Oweniida</taxon>
        <taxon>Oweniidae</taxon>
        <taxon>Owenia</taxon>
    </lineage>
</organism>
<evidence type="ECO:0000256" key="6">
    <source>
        <dbReference type="ARBA" id="ARBA00023136"/>
    </source>
</evidence>
<feature type="transmembrane region" description="Helical" evidence="9">
    <location>
        <begin position="275"/>
        <end position="295"/>
    </location>
</feature>
<proteinExistence type="predicted"/>
<dbReference type="InterPro" id="IPR050569">
    <property type="entry name" value="TAAR"/>
</dbReference>
<evidence type="ECO:0000313" key="11">
    <source>
        <dbReference type="EMBL" id="CAH1797521.1"/>
    </source>
</evidence>
<evidence type="ECO:0000256" key="2">
    <source>
        <dbReference type="ARBA" id="ARBA00022475"/>
    </source>
</evidence>
<dbReference type="AlphaFoldDB" id="A0A8S4PTY3"/>
<protein>
    <recommendedName>
        <fullName evidence="10">G-protein coupled receptors family 1 profile domain-containing protein</fullName>
    </recommendedName>
</protein>
<evidence type="ECO:0000256" key="5">
    <source>
        <dbReference type="ARBA" id="ARBA00023040"/>
    </source>
</evidence>
<evidence type="ECO:0000256" key="9">
    <source>
        <dbReference type="SAM" id="Phobius"/>
    </source>
</evidence>
<feature type="domain" description="G-protein coupled receptors family 1 profile" evidence="10">
    <location>
        <begin position="36"/>
        <end position="295"/>
    </location>
</feature>
<reference evidence="11" key="1">
    <citation type="submission" date="2022-03" db="EMBL/GenBank/DDBJ databases">
        <authorList>
            <person name="Martin C."/>
        </authorList>
    </citation>
    <scope>NUCLEOTIDE SEQUENCE</scope>
</reference>
<evidence type="ECO:0000256" key="3">
    <source>
        <dbReference type="ARBA" id="ARBA00022692"/>
    </source>
</evidence>
<dbReference type="PRINTS" id="PR00237">
    <property type="entry name" value="GPCRRHODOPSN"/>
</dbReference>
<keyword evidence="12" id="KW-1185">Reference proteome</keyword>
<comment type="subcellular location">
    <subcellularLocation>
        <location evidence="1">Cell membrane</location>
        <topology evidence="1">Multi-pass membrane protein</topology>
    </subcellularLocation>
</comment>
<keyword evidence="3 9" id="KW-0812">Transmembrane</keyword>
<feature type="transmembrane region" description="Helical" evidence="9">
    <location>
        <begin position="52"/>
        <end position="73"/>
    </location>
</feature>
<dbReference type="InterPro" id="IPR017452">
    <property type="entry name" value="GPCR_Rhodpsn_7TM"/>
</dbReference>
<dbReference type="PROSITE" id="PS50262">
    <property type="entry name" value="G_PROTEIN_RECEP_F1_2"/>
    <property type="match status" value="1"/>
</dbReference>
<keyword evidence="4 9" id="KW-1133">Transmembrane helix</keyword>
<feature type="transmembrane region" description="Helical" evidence="9">
    <location>
        <begin position="174"/>
        <end position="201"/>
    </location>
</feature>
<evidence type="ECO:0000256" key="7">
    <source>
        <dbReference type="ARBA" id="ARBA00023170"/>
    </source>
</evidence>
<keyword evidence="7" id="KW-0675">Receptor</keyword>
<sequence>MNMYNVLMMNETIFFTPPAPYQKAIILLISSAIAISNTLIIYVVIRTRPLWTSAGVFMLGQALTDSSVGFMYLGFYESIHRGSLNGTICQTMAYLLSATVLCRLLFLTAMSIDKLFTIKYPFQYPPKATTKRVILATVILCLLAYAVCIPIAVSEYEYRTGAFLCEVKWRSTSLYPYILQSIIYIFITTMTGAHVNIFVIARRHQKNINKIGIKKQKDTKESKGNKPWVRNSFKSELKAIKMIILLVGVLYVCWLMYIGGIVIYQSTTGNIHYPLLHFAAIWLGLFYMCIIILLYSSTNKLFRLGFMKYVLCRQSTNDPDLVMSMTM</sequence>
<dbReference type="PANTHER" id="PTHR24249:SF424">
    <property type="entry name" value="G-PROTEIN COUPLED RECEPTORS FAMILY 1 PROFILE DOMAIN-CONTAINING PROTEIN"/>
    <property type="match status" value="1"/>
</dbReference>
<keyword evidence="6 9" id="KW-0472">Membrane</keyword>
<dbReference type="GO" id="GO:0005886">
    <property type="term" value="C:plasma membrane"/>
    <property type="evidence" value="ECO:0007669"/>
    <property type="project" value="UniProtKB-SubCell"/>
</dbReference>
<dbReference type="InterPro" id="IPR000276">
    <property type="entry name" value="GPCR_Rhodpsn"/>
</dbReference>
<comment type="caution">
    <text evidence="11">The sequence shown here is derived from an EMBL/GenBank/DDBJ whole genome shotgun (WGS) entry which is preliminary data.</text>
</comment>
<feature type="transmembrane region" description="Helical" evidence="9">
    <location>
        <begin position="242"/>
        <end position="263"/>
    </location>
</feature>
<dbReference type="PANTHER" id="PTHR24249">
    <property type="entry name" value="HISTAMINE RECEPTOR-RELATED G-PROTEIN COUPLED RECEPTOR"/>
    <property type="match status" value="1"/>
</dbReference>
<evidence type="ECO:0000256" key="1">
    <source>
        <dbReference type="ARBA" id="ARBA00004651"/>
    </source>
</evidence>
<gene>
    <name evidence="11" type="ORF">OFUS_LOCUS21789</name>
</gene>
<evidence type="ECO:0000313" key="12">
    <source>
        <dbReference type="Proteomes" id="UP000749559"/>
    </source>
</evidence>
<accession>A0A8S4PTY3</accession>
<keyword evidence="5" id="KW-0297">G-protein coupled receptor</keyword>
<feature type="transmembrane region" description="Helical" evidence="9">
    <location>
        <begin position="93"/>
        <end position="112"/>
    </location>
</feature>
<dbReference type="Pfam" id="PF00001">
    <property type="entry name" value="7tm_1"/>
    <property type="match status" value="1"/>
</dbReference>
<dbReference type="Gene3D" id="1.20.1070.10">
    <property type="entry name" value="Rhodopsin 7-helix transmembrane proteins"/>
    <property type="match status" value="1"/>
</dbReference>
<keyword evidence="2" id="KW-1003">Cell membrane</keyword>
<dbReference type="GO" id="GO:0004930">
    <property type="term" value="F:G protein-coupled receptor activity"/>
    <property type="evidence" value="ECO:0007669"/>
    <property type="project" value="UniProtKB-KW"/>
</dbReference>
<dbReference type="EMBL" id="CAIIXF020000010">
    <property type="protein sequence ID" value="CAH1797521.1"/>
    <property type="molecule type" value="Genomic_DNA"/>
</dbReference>
<name>A0A8S4PTY3_OWEFU</name>
<feature type="transmembrane region" description="Helical" evidence="9">
    <location>
        <begin position="24"/>
        <end position="45"/>
    </location>
</feature>
<dbReference type="CDD" id="cd00637">
    <property type="entry name" value="7tm_classA_rhodopsin-like"/>
    <property type="match status" value="1"/>
</dbReference>
<dbReference type="Proteomes" id="UP000749559">
    <property type="component" value="Unassembled WGS sequence"/>
</dbReference>
<evidence type="ECO:0000259" key="10">
    <source>
        <dbReference type="PROSITE" id="PS50262"/>
    </source>
</evidence>
<evidence type="ECO:0000256" key="8">
    <source>
        <dbReference type="ARBA" id="ARBA00023224"/>
    </source>
</evidence>
<evidence type="ECO:0000256" key="4">
    <source>
        <dbReference type="ARBA" id="ARBA00022989"/>
    </source>
</evidence>
<dbReference type="SUPFAM" id="SSF81321">
    <property type="entry name" value="Family A G protein-coupled receptor-like"/>
    <property type="match status" value="1"/>
</dbReference>
<keyword evidence="8" id="KW-0807">Transducer</keyword>
<feature type="transmembrane region" description="Helical" evidence="9">
    <location>
        <begin position="133"/>
        <end position="154"/>
    </location>
</feature>